<evidence type="ECO:0000313" key="2">
    <source>
        <dbReference type="Proteomes" id="UP001177021"/>
    </source>
</evidence>
<comment type="caution">
    <text evidence="1">The sequence shown here is derived from an EMBL/GenBank/DDBJ whole genome shotgun (WGS) entry which is preliminary data.</text>
</comment>
<sequence length="104" mass="11716">MEAHKKLMIVSMLMAIVNAMFVNGMTICNMTREERKACEPYVSSDNVTFHNHKPSRACCSATANADISCICSYKDSKLLYFYGIDPKQALELPRKCKLKVSVKC</sequence>
<reference evidence="1" key="1">
    <citation type="submission" date="2023-10" db="EMBL/GenBank/DDBJ databases">
        <authorList>
            <person name="Rodriguez Cubillos JULIANA M."/>
            <person name="De Vega J."/>
        </authorList>
    </citation>
    <scope>NUCLEOTIDE SEQUENCE</scope>
</reference>
<dbReference type="Proteomes" id="UP001177021">
    <property type="component" value="Unassembled WGS sequence"/>
</dbReference>
<gene>
    <name evidence="1" type="ORF">MILVUS5_LOCUS41350</name>
</gene>
<accession>A0ACB0MCY8</accession>
<evidence type="ECO:0000313" key="1">
    <source>
        <dbReference type="EMBL" id="CAJ2679211.1"/>
    </source>
</evidence>
<organism evidence="1 2">
    <name type="scientific">Trifolium pratense</name>
    <name type="common">Red clover</name>
    <dbReference type="NCBI Taxonomy" id="57577"/>
    <lineage>
        <taxon>Eukaryota</taxon>
        <taxon>Viridiplantae</taxon>
        <taxon>Streptophyta</taxon>
        <taxon>Embryophyta</taxon>
        <taxon>Tracheophyta</taxon>
        <taxon>Spermatophyta</taxon>
        <taxon>Magnoliopsida</taxon>
        <taxon>eudicotyledons</taxon>
        <taxon>Gunneridae</taxon>
        <taxon>Pentapetalae</taxon>
        <taxon>rosids</taxon>
        <taxon>fabids</taxon>
        <taxon>Fabales</taxon>
        <taxon>Fabaceae</taxon>
        <taxon>Papilionoideae</taxon>
        <taxon>50 kb inversion clade</taxon>
        <taxon>NPAAA clade</taxon>
        <taxon>Hologalegina</taxon>
        <taxon>IRL clade</taxon>
        <taxon>Trifolieae</taxon>
        <taxon>Trifolium</taxon>
    </lineage>
</organism>
<proteinExistence type="predicted"/>
<name>A0ACB0MCY8_TRIPR</name>
<keyword evidence="2" id="KW-1185">Reference proteome</keyword>
<dbReference type="EMBL" id="CASHSV030000823">
    <property type="protein sequence ID" value="CAJ2679211.1"/>
    <property type="molecule type" value="Genomic_DNA"/>
</dbReference>
<protein>
    <submittedName>
        <fullName evidence="1">Uncharacterized protein</fullName>
    </submittedName>
</protein>